<organism evidence="3 4">
    <name type="scientific">Methylobacterium phyllostachyos</name>
    <dbReference type="NCBI Taxonomy" id="582672"/>
    <lineage>
        <taxon>Bacteria</taxon>
        <taxon>Pseudomonadati</taxon>
        <taxon>Pseudomonadota</taxon>
        <taxon>Alphaproteobacteria</taxon>
        <taxon>Hyphomicrobiales</taxon>
        <taxon>Methylobacteriaceae</taxon>
        <taxon>Methylobacterium</taxon>
    </lineage>
</organism>
<evidence type="ECO:0000256" key="1">
    <source>
        <dbReference type="ARBA" id="ARBA00008270"/>
    </source>
</evidence>
<gene>
    <name evidence="3" type="ORF">SAMN05216360_10544</name>
</gene>
<evidence type="ECO:0000313" key="4">
    <source>
        <dbReference type="Proteomes" id="UP000198704"/>
    </source>
</evidence>
<dbReference type="OrthoDB" id="9788221at2"/>
<sequence>MARRFVTLDVFTEHRLAGNPLAVVLESEGLDTAAMQAIAREFNLSETVFVLPPAESRHRARVRIFTPGRELPFAGHPTVGTAVLLALQDPTRGDARAFGLEEEIGIVPCVVETLADGSGGRARFRLPILPDYLGPGPEPEILAPLLGLQPGDIGTGRHAPSRHGIGPRFTCVPIASVAALDAARPAQAPEPGDGLYLYTPDPEGTGQSWRVRMFAPDLGVQEDPATGSAASAFAGVLMQYEALGDGTHDVAIRQGQAMGRPSTIALQLTIAAGALQGVEIGGAAVIVSDGSLHV</sequence>
<dbReference type="STRING" id="582672.SAMN05216360_10544"/>
<evidence type="ECO:0000256" key="2">
    <source>
        <dbReference type="PIRSR" id="PIRSR016184-1"/>
    </source>
</evidence>
<dbReference type="RefSeq" id="WP_091715225.1">
    <property type="nucleotide sequence ID" value="NZ_FNHS01000005.1"/>
</dbReference>
<dbReference type="SUPFAM" id="SSF54506">
    <property type="entry name" value="Diaminopimelate epimerase-like"/>
    <property type="match status" value="1"/>
</dbReference>
<evidence type="ECO:0000313" key="3">
    <source>
        <dbReference type="EMBL" id="SDN00574.1"/>
    </source>
</evidence>
<dbReference type="PANTHER" id="PTHR13774:SF32">
    <property type="entry name" value="ANTISENSE-ENHANCING SEQUENCE 1"/>
    <property type="match status" value="1"/>
</dbReference>
<dbReference type="InterPro" id="IPR003719">
    <property type="entry name" value="Phenazine_PhzF-like"/>
</dbReference>
<dbReference type="PANTHER" id="PTHR13774">
    <property type="entry name" value="PHENAZINE BIOSYNTHESIS PROTEIN"/>
    <property type="match status" value="1"/>
</dbReference>
<reference evidence="4" key="1">
    <citation type="submission" date="2016-10" db="EMBL/GenBank/DDBJ databases">
        <authorList>
            <person name="Varghese N."/>
            <person name="Submissions S."/>
        </authorList>
    </citation>
    <scope>NUCLEOTIDE SEQUENCE [LARGE SCALE GENOMIC DNA]</scope>
    <source>
        <strain evidence="4">BL47</strain>
    </source>
</reference>
<dbReference type="NCBIfam" id="TIGR00654">
    <property type="entry name" value="PhzF_family"/>
    <property type="match status" value="1"/>
</dbReference>
<proteinExistence type="inferred from homology"/>
<dbReference type="AlphaFoldDB" id="A0A1G9XUX8"/>
<protein>
    <submittedName>
        <fullName evidence="3">Trans-2,3-dihydro-3-hydroxyanthranilate isomerase</fullName>
    </submittedName>
</protein>
<dbReference type="EMBL" id="FNHS01000005">
    <property type="protein sequence ID" value="SDN00574.1"/>
    <property type="molecule type" value="Genomic_DNA"/>
</dbReference>
<dbReference type="Gene3D" id="3.10.310.10">
    <property type="entry name" value="Diaminopimelate Epimerase, Chain A, domain 1"/>
    <property type="match status" value="2"/>
</dbReference>
<keyword evidence="3" id="KW-0413">Isomerase</keyword>
<dbReference type="PIRSF" id="PIRSF016184">
    <property type="entry name" value="PhzC_PhzF"/>
    <property type="match status" value="1"/>
</dbReference>
<dbReference type="GO" id="GO:0005737">
    <property type="term" value="C:cytoplasm"/>
    <property type="evidence" value="ECO:0007669"/>
    <property type="project" value="TreeGrafter"/>
</dbReference>
<accession>A0A1G9XUX8</accession>
<name>A0A1G9XUX8_9HYPH</name>
<dbReference type="Proteomes" id="UP000198704">
    <property type="component" value="Unassembled WGS sequence"/>
</dbReference>
<keyword evidence="4" id="KW-1185">Reference proteome</keyword>
<feature type="active site" evidence="2">
    <location>
        <position position="46"/>
    </location>
</feature>
<dbReference type="GO" id="GO:0016853">
    <property type="term" value="F:isomerase activity"/>
    <property type="evidence" value="ECO:0007669"/>
    <property type="project" value="UniProtKB-KW"/>
</dbReference>
<comment type="similarity">
    <text evidence="1">Belongs to the PhzF family.</text>
</comment>
<dbReference type="Pfam" id="PF02567">
    <property type="entry name" value="PhzC-PhzF"/>
    <property type="match status" value="1"/>
</dbReference>